<protein>
    <recommendedName>
        <fullName evidence="3">Csm1 N-terminal domain-containing protein</fullName>
    </recommendedName>
</protein>
<evidence type="ECO:0000313" key="4">
    <source>
        <dbReference type="EMBL" id="TFB18861.1"/>
    </source>
</evidence>
<dbReference type="EMBL" id="SOPW01000012">
    <property type="protein sequence ID" value="TFB18861.1"/>
    <property type="molecule type" value="Genomic_DNA"/>
</dbReference>
<dbReference type="Proteomes" id="UP000297975">
    <property type="component" value="Unassembled WGS sequence"/>
</dbReference>
<feature type="domain" description="Csm1 N-terminal" evidence="3">
    <location>
        <begin position="112"/>
        <end position="167"/>
    </location>
</feature>
<dbReference type="OrthoDB" id="2823105at2"/>
<evidence type="ECO:0000256" key="1">
    <source>
        <dbReference type="SAM" id="Coils"/>
    </source>
</evidence>
<dbReference type="RefSeq" id="WP_134340558.1">
    <property type="nucleotide sequence ID" value="NZ_SOPW01000012.1"/>
</dbReference>
<evidence type="ECO:0000313" key="5">
    <source>
        <dbReference type="Proteomes" id="UP000297975"/>
    </source>
</evidence>
<reference evidence="4 5" key="1">
    <citation type="submission" date="2019-03" db="EMBL/GenBank/DDBJ databases">
        <authorList>
            <person name="He R.-H."/>
        </authorList>
    </citation>
    <scope>NUCLEOTIDE SEQUENCE [LARGE SCALE GENOMIC DNA]</scope>
    <source>
        <strain evidence="5">SH 714</strain>
    </source>
</reference>
<name>A0A4Y8IHN3_9BACI</name>
<evidence type="ECO:0000259" key="3">
    <source>
        <dbReference type="Pfam" id="PF18504"/>
    </source>
</evidence>
<gene>
    <name evidence="4" type="ORF">E3U55_11350</name>
</gene>
<keyword evidence="1" id="KW-0175">Coiled coil</keyword>
<feature type="region of interest" description="Disordered" evidence="2">
    <location>
        <begin position="262"/>
        <end position="288"/>
    </location>
</feature>
<proteinExistence type="predicted"/>
<dbReference type="Gene3D" id="1.10.287.1490">
    <property type="match status" value="1"/>
</dbReference>
<feature type="coiled-coil region" evidence="1">
    <location>
        <begin position="116"/>
        <end position="235"/>
    </location>
</feature>
<feature type="region of interest" description="Disordered" evidence="2">
    <location>
        <begin position="34"/>
        <end position="83"/>
    </location>
</feature>
<dbReference type="AlphaFoldDB" id="A0A4Y8IHN3"/>
<keyword evidence="5" id="KW-1185">Reference proteome</keyword>
<accession>A0A4Y8IHN3</accession>
<feature type="compositionally biased region" description="Basic and acidic residues" evidence="2">
    <location>
        <begin position="264"/>
        <end position="288"/>
    </location>
</feature>
<comment type="caution">
    <text evidence="4">The sequence shown here is derived from an EMBL/GenBank/DDBJ whole genome shotgun (WGS) entry which is preliminary data.</text>
</comment>
<feature type="compositionally biased region" description="Basic and acidic residues" evidence="2">
    <location>
        <begin position="47"/>
        <end position="63"/>
    </location>
</feature>
<dbReference type="InterPro" id="IPR041671">
    <property type="entry name" value="Csm1_N"/>
</dbReference>
<sequence length="288" mass="34582">MDIRQFFKNVWDSFSVKREEPAFATGHAVVEEEKKKESYQQFQAAKLFDRDKNDDEPKQKQEQQQDVSPSNFEPTPEPKDYRKKDKIALDLLVAVDQMMSDRDLVKQNLDDVRDRLKHSDDYVNKLTQEKAQLEQTVSDKDTEIGRLEDQIANRNMKYDQLMEDYQDMQMRLTREIEELKNNINIEEERYAKLNETYERYQIESMSNVQKLEDKIRELEAKNENLQKKYYKIREENSYLLGMFKDFNNRMSSSFQAYDLDDDLETKANETEHEDKEKQSVKTFEPENK</sequence>
<dbReference type="Pfam" id="PF18504">
    <property type="entry name" value="Csm1_N"/>
    <property type="match status" value="1"/>
</dbReference>
<organism evidence="4 5">
    <name type="scientific">Filobacillus milosensis</name>
    <dbReference type="NCBI Taxonomy" id="94137"/>
    <lineage>
        <taxon>Bacteria</taxon>
        <taxon>Bacillati</taxon>
        <taxon>Bacillota</taxon>
        <taxon>Bacilli</taxon>
        <taxon>Bacillales</taxon>
        <taxon>Bacillaceae</taxon>
        <taxon>Filobacillus</taxon>
    </lineage>
</organism>
<evidence type="ECO:0000256" key="2">
    <source>
        <dbReference type="SAM" id="MobiDB-lite"/>
    </source>
</evidence>